<keyword evidence="4" id="KW-1185">Reference proteome</keyword>
<dbReference type="Proteomes" id="UP000198775">
    <property type="component" value="Unassembled WGS sequence"/>
</dbReference>
<proteinExistence type="predicted"/>
<evidence type="ECO:0000313" key="3">
    <source>
        <dbReference type="EMBL" id="SEO79157.1"/>
    </source>
</evidence>
<keyword evidence="2" id="KW-0472">Membrane</keyword>
<gene>
    <name evidence="3" type="ORF">SAMN05216388_101971</name>
</gene>
<evidence type="ECO:0000256" key="2">
    <source>
        <dbReference type="SAM" id="Phobius"/>
    </source>
</evidence>
<feature type="compositionally biased region" description="Polar residues" evidence="1">
    <location>
        <begin position="416"/>
        <end position="429"/>
    </location>
</feature>
<keyword evidence="2" id="KW-1133">Transmembrane helix</keyword>
<organism evidence="3 4">
    <name type="scientific">Halorientalis persicus</name>
    <dbReference type="NCBI Taxonomy" id="1367881"/>
    <lineage>
        <taxon>Archaea</taxon>
        <taxon>Methanobacteriati</taxon>
        <taxon>Methanobacteriota</taxon>
        <taxon>Stenosarchaea group</taxon>
        <taxon>Halobacteria</taxon>
        <taxon>Halobacteriales</taxon>
        <taxon>Haloarculaceae</taxon>
        <taxon>Halorientalis</taxon>
    </lineage>
</organism>
<protein>
    <recommendedName>
        <fullName evidence="5">CARDB protein</fullName>
    </recommendedName>
</protein>
<accession>A0A1H8SKR7</accession>
<dbReference type="EMBL" id="FOCX01000019">
    <property type="protein sequence ID" value="SEO79157.1"/>
    <property type="molecule type" value="Genomic_DNA"/>
</dbReference>
<evidence type="ECO:0000256" key="1">
    <source>
        <dbReference type="SAM" id="MobiDB-lite"/>
    </source>
</evidence>
<evidence type="ECO:0000313" key="4">
    <source>
        <dbReference type="Proteomes" id="UP000198775"/>
    </source>
</evidence>
<reference evidence="4" key="1">
    <citation type="submission" date="2016-10" db="EMBL/GenBank/DDBJ databases">
        <authorList>
            <person name="Varghese N."/>
            <person name="Submissions S."/>
        </authorList>
    </citation>
    <scope>NUCLEOTIDE SEQUENCE [LARGE SCALE GENOMIC DNA]</scope>
    <source>
        <strain evidence="4">IBRC-M 10043</strain>
    </source>
</reference>
<dbReference type="OrthoDB" id="103676at2157"/>
<name>A0A1H8SKR7_9EURY</name>
<feature type="region of interest" description="Disordered" evidence="1">
    <location>
        <begin position="410"/>
        <end position="429"/>
    </location>
</feature>
<dbReference type="Gene3D" id="2.60.40.10">
    <property type="entry name" value="Immunoglobulins"/>
    <property type="match status" value="1"/>
</dbReference>
<evidence type="ECO:0008006" key="5">
    <source>
        <dbReference type="Google" id="ProtNLM"/>
    </source>
</evidence>
<dbReference type="InterPro" id="IPR013783">
    <property type="entry name" value="Ig-like_fold"/>
</dbReference>
<sequence>MTRRKRSFVLVALWLTVGLVVPLSAAAVPAGDRSGGWDCSQCGWPMQADAPNGSGGNPLGFMTAEATRESPTTFRVGVRNAGLARSAETKTPSGVGRVDNGELRGLSIQSKGARSAFALQVEAVGSLDNFSTAARGKLTRPTRLDRPLLYVNATANAPGDSFTVTYNFDAERDDLRDDDASVNDLRVLAFREGSWRPIRNTTRFRDGSDAVVRAPTSGTVPLAFGYPRRELTVTNVSQASRLFANRTGSIRATVVNRGHSDGEATFEIETRNDTILRNHTVFADAGQRRLVEIPVEFPGPGEWLVDIDDAETTVRVERPQPAFVVSNLSLSSERIAPGESVTARATVTNDGRADGGGVVRLRTFDTVVDAKRLTLQRNATGRVTFTQRFDAAGTYTVQVGNVSRSVVVGSGGQPPAANTETQRMPANSAGSGVPTTVQWALVVIGAGAVLVFGLAALGRIVRSA</sequence>
<keyword evidence="2" id="KW-0812">Transmembrane</keyword>
<dbReference type="AlphaFoldDB" id="A0A1H8SKR7"/>
<dbReference type="RefSeq" id="WP_092662454.1">
    <property type="nucleotide sequence ID" value="NZ_FOCX01000019.1"/>
</dbReference>
<feature type="transmembrane region" description="Helical" evidence="2">
    <location>
        <begin position="439"/>
        <end position="461"/>
    </location>
</feature>